<keyword evidence="2" id="KW-1185">Reference proteome</keyword>
<dbReference type="AlphaFoldDB" id="A0AAE0X8L3"/>
<protein>
    <submittedName>
        <fullName evidence="1">Uncharacterized protein</fullName>
    </submittedName>
</protein>
<reference evidence="1" key="1">
    <citation type="journal article" date="2023" name="Mol. Phylogenet. Evol.">
        <title>Genome-scale phylogeny and comparative genomics of the fungal order Sordariales.</title>
        <authorList>
            <person name="Hensen N."/>
            <person name="Bonometti L."/>
            <person name="Westerberg I."/>
            <person name="Brannstrom I.O."/>
            <person name="Guillou S."/>
            <person name="Cros-Aarteil S."/>
            <person name="Calhoun S."/>
            <person name="Haridas S."/>
            <person name="Kuo A."/>
            <person name="Mondo S."/>
            <person name="Pangilinan J."/>
            <person name="Riley R."/>
            <person name="LaButti K."/>
            <person name="Andreopoulos B."/>
            <person name="Lipzen A."/>
            <person name="Chen C."/>
            <person name="Yan M."/>
            <person name="Daum C."/>
            <person name="Ng V."/>
            <person name="Clum A."/>
            <person name="Steindorff A."/>
            <person name="Ohm R.A."/>
            <person name="Martin F."/>
            <person name="Silar P."/>
            <person name="Natvig D.O."/>
            <person name="Lalanne C."/>
            <person name="Gautier V."/>
            <person name="Ament-Velasquez S.L."/>
            <person name="Kruys A."/>
            <person name="Hutchinson M.I."/>
            <person name="Powell A.J."/>
            <person name="Barry K."/>
            <person name="Miller A.N."/>
            <person name="Grigoriev I.V."/>
            <person name="Debuchy R."/>
            <person name="Gladieux P."/>
            <person name="Hiltunen Thoren M."/>
            <person name="Johannesson H."/>
        </authorList>
    </citation>
    <scope>NUCLEOTIDE SEQUENCE</scope>
    <source>
        <strain evidence="1">CBS 314.62</strain>
    </source>
</reference>
<organism evidence="1 2">
    <name type="scientific">Podospora appendiculata</name>
    <dbReference type="NCBI Taxonomy" id="314037"/>
    <lineage>
        <taxon>Eukaryota</taxon>
        <taxon>Fungi</taxon>
        <taxon>Dikarya</taxon>
        <taxon>Ascomycota</taxon>
        <taxon>Pezizomycotina</taxon>
        <taxon>Sordariomycetes</taxon>
        <taxon>Sordariomycetidae</taxon>
        <taxon>Sordariales</taxon>
        <taxon>Podosporaceae</taxon>
        <taxon>Podospora</taxon>
    </lineage>
</organism>
<dbReference type="Proteomes" id="UP001270362">
    <property type="component" value="Unassembled WGS sequence"/>
</dbReference>
<evidence type="ECO:0000313" key="1">
    <source>
        <dbReference type="EMBL" id="KAK3687817.1"/>
    </source>
</evidence>
<name>A0AAE0X8L3_9PEZI</name>
<gene>
    <name evidence="1" type="ORF">B0T22DRAFT_510731</name>
</gene>
<evidence type="ECO:0000313" key="2">
    <source>
        <dbReference type="Proteomes" id="UP001270362"/>
    </source>
</evidence>
<proteinExistence type="predicted"/>
<dbReference type="EMBL" id="JAULSO010000002">
    <property type="protein sequence ID" value="KAK3687817.1"/>
    <property type="molecule type" value="Genomic_DNA"/>
</dbReference>
<comment type="caution">
    <text evidence="1">The sequence shown here is derived from an EMBL/GenBank/DDBJ whole genome shotgun (WGS) entry which is preliminary data.</text>
</comment>
<reference evidence="1" key="2">
    <citation type="submission" date="2023-06" db="EMBL/GenBank/DDBJ databases">
        <authorList>
            <consortium name="Lawrence Berkeley National Laboratory"/>
            <person name="Haridas S."/>
            <person name="Hensen N."/>
            <person name="Bonometti L."/>
            <person name="Westerberg I."/>
            <person name="Brannstrom I.O."/>
            <person name="Guillou S."/>
            <person name="Cros-Aarteil S."/>
            <person name="Calhoun S."/>
            <person name="Kuo A."/>
            <person name="Mondo S."/>
            <person name="Pangilinan J."/>
            <person name="Riley R."/>
            <person name="Labutti K."/>
            <person name="Andreopoulos B."/>
            <person name="Lipzen A."/>
            <person name="Chen C."/>
            <person name="Yanf M."/>
            <person name="Daum C."/>
            <person name="Ng V."/>
            <person name="Clum A."/>
            <person name="Steindorff A."/>
            <person name="Ohm R."/>
            <person name="Martin F."/>
            <person name="Silar P."/>
            <person name="Natvig D."/>
            <person name="Lalanne C."/>
            <person name="Gautier V."/>
            <person name="Ament-Velasquez S.L."/>
            <person name="Kruys A."/>
            <person name="Hutchinson M.I."/>
            <person name="Powell A.J."/>
            <person name="Barry K."/>
            <person name="Miller A.N."/>
            <person name="Grigoriev I.V."/>
            <person name="Debuchy R."/>
            <person name="Gladieux P."/>
            <person name="Thoren M.H."/>
            <person name="Johannesson H."/>
        </authorList>
    </citation>
    <scope>NUCLEOTIDE SEQUENCE</scope>
    <source>
        <strain evidence="1">CBS 314.62</strain>
    </source>
</reference>
<sequence length="481" mass="56006">MEQPPGKGPKPPNIVPTATHREINEELVRRILSYLMPEPTDFLSQNNYPYHSLRTTLLSYSSSQRNLRNVSLACKRLRDITRPILFTNVQLHNHKQLYCLFRTLLERPDLGRHIVEEQELCEMTLGTLLCLTVNLGQLVIELVNPQPSDSDDWQDDRATAEVWRLALLTDIMASALAERDKFPGFLTKLHTFQLRLFGTFLYRHMPDIVSHLAEFPQLHSVELAGALVGGTHSNPYFESLFACKNLTRLEIGFSDPLGVRFFQPDTPIKTTLTRLLNIHKGRLNRVSLTWWHYNLAQGDMDLRRNLISHSHAVDGIDAISRLEHLEIDLHCLFGRSFVWSRLPDVLALRITEALPRSLKSLCLFEVWRDLPFHLDVRYSDEFLEKLGEHQRSVLEPGRGLLKTTRALIVDRVLFDLYKNLEYFPALKTIGFVPIQYRDPDDFAFRQLHHYELIFKLRGVEFKTFAADRLTRMKWRPEVYEE</sequence>
<accession>A0AAE0X8L3</accession>